<comment type="caution">
    <text evidence="1">The sequence shown here is derived from an EMBL/GenBank/DDBJ whole genome shotgun (WGS) entry which is preliminary data.</text>
</comment>
<keyword evidence="2" id="KW-1185">Reference proteome</keyword>
<accession>A0A9W6QKV7</accession>
<dbReference type="RefSeq" id="WP_285610215.1">
    <property type="nucleotide sequence ID" value="NZ_BSSD01000003.1"/>
</dbReference>
<organism evidence="1 2">
    <name type="scientific">Actinokineospora globicatena</name>
    <dbReference type="NCBI Taxonomy" id="103729"/>
    <lineage>
        <taxon>Bacteria</taxon>
        <taxon>Bacillati</taxon>
        <taxon>Actinomycetota</taxon>
        <taxon>Actinomycetes</taxon>
        <taxon>Pseudonocardiales</taxon>
        <taxon>Pseudonocardiaceae</taxon>
        <taxon>Actinokineospora</taxon>
    </lineage>
</organism>
<proteinExistence type="predicted"/>
<reference evidence="1" key="1">
    <citation type="submission" date="2023-02" db="EMBL/GenBank/DDBJ databases">
        <title>Actinokineospora globicatena NBRC 15670.</title>
        <authorList>
            <person name="Ichikawa N."/>
            <person name="Sato H."/>
            <person name="Tonouchi N."/>
        </authorList>
    </citation>
    <scope>NUCLEOTIDE SEQUENCE</scope>
    <source>
        <strain evidence="1">NBRC 15670</strain>
    </source>
</reference>
<dbReference type="AlphaFoldDB" id="A0A9W6QKV7"/>
<evidence type="ECO:0000313" key="2">
    <source>
        <dbReference type="Proteomes" id="UP001165042"/>
    </source>
</evidence>
<sequence length="75" mass="8196">MYLRPNPWQRLARRGLRLVVWVVLLVFLTDEVHSGTPLPVAVGVAVGATVLARVVLEWVTRGRAAPRGWLPGATG</sequence>
<name>A0A9W6QKV7_9PSEU</name>
<evidence type="ECO:0000313" key="1">
    <source>
        <dbReference type="EMBL" id="GLW91452.1"/>
    </source>
</evidence>
<dbReference type="Proteomes" id="UP001165042">
    <property type="component" value="Unassembled WGS sequence"/>
</dbReference>
<protein>
    <submittedName>
        <fullName evidence="1">Uncharacterized protein</fullName>
    </submittedName>
</protein>
<gene>
    <name evidence="1" type="ORF">Aglo03_22680</name>
</gene>
<dbReference type="EMBL" id="BSSD01000003">
    <property type="protein sequence ID" value="GLW91452.1"/>
    <property type="molecule type" value="Genomic_DNA"/>
</dbReference>